<evidence type="ECO:0000313" key="11">
    <source>
        <dbReference type="Proteomes" id="UP000234530"/>
    </source>
</evidence>
<proteinExistence type="predicted"/>
<dbReference type="Gene3D" id="3.40.50.2300">
    <property type="match status" value="1"/>
</dbReference>
<keyword evidence="3 6" id="KW-0597">Phosphoprotein</keyword>
<dbReference type="InterPro" id="IPR035965">
    <property type="entry name" value="PAS-like_dom_sf"/>
</dbReference>
<reference evidence="10 11" key="1">
    <citation type="journal article" date="2013" name="Antonie Van Leeuwenhoek">
        <title>Paracoccus zhejiangensis sp. nov., isolated from activated sludge in wastewater-treatment system.</title>
        <authorList>
            <person name="Wu Z.G."/>
            <person name="Zhang D.F."/>
            <person name="Liu Y.L."/>
            <person name="Wang F."/>
            <person name="Jiang X."/>
            <person name="Li C."/>
            <person name="Li S.P."/>
            <person name="Hong Q."/>
            <person name="Li W.J."/>
        </authorList>
    </citation>
    <scope>NUCLEOTIDE SEQUENCE [LARGE SCALE GENOMIC DNA]</scope>
    <source>
        <strain evidence="10 11">J6</strain>
    </source>
</reference>
<dbReference type="CDD" id="cd00075">
    <property type="entry name" value="HATPase"/>
    <property type="match status" value="1"/>
</dbReference>
<dbReference type="GO" id="GO:0009927">
    <property type="term" value="F:histidine phosphotransfer kinase activity"/>
    <property type="evidence" value="ECO:0007669"/>
    <property type="project" value="TreeGrafter"/>
</dbReference>
<evidence type="ECO:0000256" key="5">
    <source>
        <dbReference type="ARBA" id="ARBA00022777"/>
    </source>
</evidence>
<dbReference type="Gene3D" id="1.10.287.130">
    <property type="match status" value="1"/>
</dbReference>
<organism evidence="10 11">
    <name type="scientific">Paracoccus zhejiangensis</name>
    <dbReference type="NCBI Taxonomy" id="1077935"/>
    <lineage>
        <taxon>Bacteria</taxon>
        <taxon>Pseudomonadati</taxon>
        <taxon>Pseudomonadota</taxon>
        <taxon>Alphaproteobacteria</taxon>
        <taxon>Rhodobacterales</taxon>
        <taxon>Paracoccaceae</taxon>
        <taxon>Paracoccus</taxon>
    </lineage>
</organism>
<dbReference type="PROSITE" id="PS50109">
    <property type="entry name" value="HIS_KIN"/>
    <property type="match status" value="1"/>
</dbReference>
<dbReference type="Pfam" id="PF00512">
    <property type="entry name" value="HisKA"/>
    <property type="match status" value="1"/>
</dbReference>
<dbReference type="GO" id="GO:0000155">
    <property type="term" value="F:phosphorelay sensor kinase activity"/>
    <property type="evidence" value="ECO:0007669"/>
    <property type="project" value="InterPro"/>
</dbReference>
<dbReference type="Gene3D" id="3.30.450.20">
    <property type="entry name" value="PAS domain"/>
    <property type="match status" value="1"/>
</dbReference>
<accession>A0A2H5F0A6</accession>
<dbReference type="InterPro" id="IPR003594">
    <property type="entry name" value="HATPase_dom"/>
</dbReference>
<dbReference type="SUPFAM" id="SSF55785">
    <property type="entry name" value="PYP-like sensor domain (PAS domain)"/>
    <property type="match status" value="1"/>
</dbReference>
<dbReference type="KEGG" id="pzh:CX676_13015"/>
<evidence type="ECO:0000259" key="9">
    <source>
        <dbReference type="PROSITE" id="PS50110"/>
    </source>
</evidence>
<sequence>MTESLLDPADSLERKLSKMTAICDALMRRVEAQTDADGAAYAHFERAVVLEEEVRRRTSELETALRLLNESNEQLSQANTLIERERRDVESALETVQEGFALFDQDDRLKLYNSRFCWGLRDVRDRLWLGMGFTSYISLASDSAHLRLPRGVSRDDWREARLQSHGQPHANLTIGLAGDHWLQISEHRTANGGTAIIQTDVTDLIRAERAARENLLDNQSQVIRAALDHLVQGVAVFDRDARLVLWNSQFRILTRLPPTAFRIGADFERVAEQLQQMFVLPDAEARHRITDWVRDHSRRGAPVFQELSDRHGSTLETFMQHLPDDGFIISLTDVTEERASLADLTRVNQSLEDRVRARTAELQLALRGAERSNAAKNRFVAAASHDLLQPLSAAKLYLMGAKEGPQAETIAKAEQALQNVEDIIEALLDISRLDSDDEPLDRYVFPLDEILIPVANALAPQAEAKGLDLRVMPSAAHVVSDAGFLRRVLQNLMSNAIRYTASGRVLVGARRQGSALRLEVWDTGPGIREADQRVIFEEFRRLNRRASASEGMGLGLAIVERACARLGHHLELCSIPGKGTVFKVTLPLAGSGAAPLLTIAAGNLSDAEDQTLPGDGLIVLLVDDDDQMREAMVGLLDSWGVSVLEAGSYAEALVLLDETGIAPDAVLLDHQLGEGETGLDLAREVELRFGRRPGRIISADRSATLVEACLAEGMALLPKPLDTDALRSFLASVTPSEG</sequence>
<evidence type="ECO:0000256" key="1">
    <source>
        <dbReference type="ARBA" id="ARBA00000085"/>
    </source>
</evidence>
<dbReference type="PANTHER" id="PTHR43047">
    <property type="entry name" value="TWO-COMPONENT HISTIDINE PROTEIN KINASE"/>
    <property type="match status" value="1"/>
</dbReference>
<feature type="domain" description="Histidine kinase" evidence="8">
    <location>
        <begin position="382"/>
        <end position="590"/>
    </location>
</feature>
<dbReference type="InterPro" id="IPR036097">
    <property type="entry name" value="HisK_dim/P_sf"/>
</dbReference>
<dbReference type="OrthoDB" id="9764438at2"/>
<evidence type="ECO:0000256" key="2">
    <source>
        <dbReference type="ARBA" id="ARBA00012438"/>
    </source>
</evidence>
<evidence type="ECO:0000313" key="10">
    <source>
        <dbReference type="EMBL" id="AUH64976.1"/>
    </source>
</evidence>
<dbReference type="PROSITE" id="PS50110">
    <property type="entry name" value="RESPONSE_REGULATORY"/>
    <property type="match status" value="1"/>
</dbReference>
<dbReference type="SUPFAM" id="SSF47384">
    <property type="entry name" value="Homodimeric domain of signal transducing histidine kinase"/>
    <property type="match status" value="1"/>
</dbReference>
<dbReference type="CDD" id="cd00156">
    <property type="entry name" value="REC"/>
    <property type="match status" value="1"/>
</dbReference>
<dbReference type="FunFam" id="3.30.565.10:FF:000049">
    <property type="entry name" value="Two-component sensor histidine kinase"/>
    <property type="match status" value="1"/>
</dbReference>
<dbReference type="Proteomes" id="UP000234530">
    <property type="component" value="Chromosome"/>
</dbReference>
<dbReference type="EMBL" id="CP025430">
    <property type="protein sequence ID" value="AUH64976.1"/>
    <property type="molecule type" value="Genomic_DNA"/>
</dbReference>
<dbReference type="SMART" id="SM00388">
    <property type="entry name" value="HisKA"/>
    <property type="match status" value="1"/>
</dbReference>
<dbReference type="InterPro" id="IPR011006">
    <property type="entry name" value="CheY-like_superfamily"/>
</dbReference>
<dbReference type="SMART" id="SM00387">
    <property type="entry name" value="HATPase_c"/>
    <property type="match status" value="1"/>
</dbReference>
<dbReference type="InterPro" id="IPR001789">
    <property type="entry name" value="Sig_transdc_resp-reg_receiver"/>
</dbReference>
<evidence type="ECO:0000256" key="4">
    <source>
        <dbReference type="ARBA" id="ARBA00022679"/>
    </source>
</evidence>
<feature type="domain" description="Response regulatory" evidence="9">
    <location>
        <begin position="618"/>
        <end position="734"/>
    </location>
</feature>
<dbReference type="Gene3D" id="3.30.565.10">
    <property type="entry name" value="Histidine kinase-like ATPase, C-terminal domain"/>
    <property type="match status" value="1"/>
</dbReference>
<dbReference type="Pfam" id="PF12860">
    <property type="entry name" value="PAS_7"/>
    <property type="match status" value="2"/>
</dbReference>
<evidence type="ECO:0000256" key="6">
    <source>
        <dbReference type="PROSITE-ProRule" id="PRU00169"/>
    </source>
</evidence>
<dbReference type="AlphaFoldDB" id="A0A2H5F0A6"/>
<dbReference type="GO" id="GO:0005886">
    <property type="term" value="C:plasma membrane"/>
    <property type="evidence" value="ECO:0007669"/>
    <property type="project" value="TreeGrafter"/>
</dbReference>
<feature type="modified residue" description="4-aspartylphosphate" evidence="6">
    <location>
        <position position="669"/>
    </location>
</feature>
<dbReference type="SMART" id="SM00448">
    <property type="entry name" value="REC"/>
    <property type="match status" value="1"/>
</dbReference>
<dbReference type="PRINTS" id="PR00344">
    <property type="entry name" value="BCTRLSENSOR"/>
</dbReference>
<dbReference type="CDD" id="cd00082">
    <property type="entry name" value="HisKA"/>
    <property type="match status" value="1"/>
</dbReference>
<dbReference type="InterPro" id="IPR005467">
    <property type="entry name" value="His_kinase_dom"/>
</dbReference>
<dbReference type="EC" id="2.7.13.3" evidence="2"/>
<comment type="catalytic activity">
    <reaction evidence="1">
        <text>ATP + protein L-histidine = ADP + protein N-phospho-L-histidine.</text>
        <dbReference type="EC" id="2.7.13.3"/>
    </reaction>
</comment>
<gene>
    <name evidence="10" type="ORF">CX676_13015</name>
</gene>
<dbReference type="SUPFAM" id="SSF55874">
    <property type="entry name" value="ATPase domain of HSP90 chaperone/DNA topoisomerase II/histidine kinase"/>
    <property type="match status" value="1"/>
</dbReference>
<dbReference type="Pfam" id="PF02518">
    <property type="entry name" value="HATPase_c"/>
    <property type="match status" value="1"/>
</dbReference>
<evidence type="ECO:0000256" key="7">
    <source>
        <dbReference type="SAM" id="Coils"/>
    </source>
</evidence>
<protein>
    <recommendedName>
        <fullName evidence="2">histidine kinase</fullName>
        <ecNumber evidence="2">2.7.13.3</ecNumber>
    </recommendedName>
</protein>
<dbReference type="Pfam" id="PF00072">
    <property type="entry name" value="Response_reg"/>
    <property type="match status" value="1"/>
</dbReference>
<keyword evidence="5 10" id="KW-0418">Kinase</keyword>
<feature type="coiled-coil region" evidence="7">
    <location>
        <begin position="334"/>
        <end position="361"/>
    </location>
</feature>
<dbReference type="InterPro" id="IPR004358">
    <property type="entry name" value="Sig_transdc_His_kin-like_C"/>
</dbReference>
<dbReference type="InterPro" id="IPR003661">
    <property type="entry name" value="HisK_dim/P_dom"/>
</dbReference>
<feature type="coiled-coil region" evidence="7">
    <location>
        <begin position="58"/>
        <end position="95"/>
    </location>
</feature>
<keyword evidence="11" id="KW-1185">Reference proteome</keyword>
<dbReference type="InterPro" id="IPR036890">
    <property type="entry name" value="HATPase_C_sf"/>
</dbReference>
<dbReference type="SUPFAM" id="SSF52172">
    <property type="entry name" value="CheY-like"/>
    <property type="match status" value="1"/>
</dbReference>
<dbReference type="RefSeq" id="WP_101753005.1">
    <property type="nucleotide sequence ID" value="NZ_CP025430.1"/>
</dbReference>
<dbReference type="PANTHER" id="PTHR43047:SF9">
    <property type="entry name" value="HISTIDINE KINASE"/>
    <property type="match status" value="1"/>
</dbReference>
<keyword evidence="7" id="KW-0175">Coiled coil</keyword>
<keyword evidence="4" id="KW-0808">Transferase</keyword>
<evidence type="ECO:0000259" key="8">
    <source>
        <dbReference type="PROSITE" id="PS50109"/>
    </source>
</evidence>
<evidence type="ECO:0000256" key="3">
    <source>
        <dbReference type="ARBA" id="ARBA00022553"/>
    </source>
</evidence>
<name>A0A2H5F0A6_9RHOB</name>